<dbReference type="STRING" id="655863.F0X7T7"/>
<dbReference type="PANTHER" id="PTHR31001">
    <property type="entry name" value="UNCHARACTERIZED TRANSCRIPTIONAL REGULATORY PROTEIN"/>
    <property type="match status" value="1"/>
</dbReference>
<name>F0X7T7_GROCL</name>
<reference evidence="5 6" key="1">
    <citation type="journal article" date="2011" name="Proc. Natl. Acad. Sci. U.S.A.">
        <title>Genome and transcriptome analyses of the mountain pine beetle-fungal symbiont Grosmannia clavigera, a lodgepole pine pathogen.</title>
        <authorList>
            <person name="DiGuistini S."/>
            <person name="Wang Y."/>
            <person name="Liao N.Y."/>
            <person name="Taylor G."/>
            <person name="Tanguay P."/>
            <person name="Feau N."/>
            <person name="Henrissat B."/>
            <person name="Chan S.K."/>
            <person name="Hesse-Orce U."/>
            <person name="Alamouti S.M."/>
            <person name="Tsui C.K.M."/>
            <person name="Docking R.T."/>
            <person name="Levasseur A."/>
            <person name="Haridas S."/>
            <person name="Robertson G."/>
            <person name="Birol I."/>
            <person name="Holt R.A."/>
            <person name="Marra M.A."/>
            <person name="Hamelin R.C."/>
            <person name="Hirst M."/>
            <person name="Jones S.J.M."/>
            <person name="Bohlmann J."/>
            <person name="Breuil C."/>
        </authorList>
    </citation>
    <scope>NUCLEOTIDE SEQUENCE [LARGE SCALE GENOMIC DNA]</scope>
    <source>
        <strain evidence="6">kw1407 / UAMH 11150</strain>
    </source>
</reference>
<dbReference type="Proteomes" id="UP000007796">
    <property type="component" value="Unassembled WGS sequence"/>
</dbReference>
<dbReference type="PANTHER" id="PTHR31001:SF90">
    <property type="entry name" value="CENTROMERE DNA-BINDING PROTEIN COMPLEX CBF3 SUBUNIT B"/>
    <property type="match status" value="1"/>
</dbReference>
<dbReference type="GO" id="GO:0008270">
    <property type="term" value="F:zinc ion binding"/>
    <property type="evidence" value="ECO:0007669"/>
    <property type="project" value="InterPro"/>
</dbReference>
<organism evidence="6">
    <name type="scientific">Grosmannia clavigera (strain kw1407 / UAMH 11150)</name>
    <name type="common">Blue stain fungus</name>
    <name type="synonym">Graphiocladiella clavigera</name>
    <dbReference type="NCBI Taxonomy" id="655863"/>
    <lineage>
        <taxon>Eukaryota</taxon>
        <taxon>Fungi</taxon>
        <taxon>Dikarya</taxon>
        <taxon>Ascomycota</taxon>
        <taxon>Pezizomycotina</taxon>
        <taxon>Sordariomycetes</taxon>
        <taxon>Sordariomycetidae</taxon>
        <taxon>Ophiostomatales</taxon>
        <taxon>Ophiostomataceae</taxon>
        <taxon>Leptographium</taxon>
    </lineage>
</organism>
<dbReference type="GO" id="GO:0003677">
    <property type="term" value="F:DNA binding"/>
    <property type="evidence" value="ECO:0007669"/>
    <property type="project" value="InterPro"/>
</dbReference>
<feature type="region of interest" description="Disordered" evidence="3">
    <location>
        <begin position="1"/>
        <end position="38"/>
    </location>
</feature>
<comment type="subcellular location">
    <subcellularLocation>
        <location evidence="1">Nucleus</location>
    </subcellularLocation>
</comment>
<dbReference type="GO" id="GO:0006351">
    <property type="term" value="P:DNA-templated transcription"/>
    <property type="evidence" value="ECO:0007669"/>
    <property type="project" value="InterPro"/>
</dbReference>
<dbReference type="InterPro" id="IPR007219">
    <property type="entry name" value="XnlR_reg_dom"/>
</dbReference>
<dbReference type="EMBL" id="GL629729">
    <property type="protein sequence ID" value="EFX06586.1"/>
    <property type="molecule type" value="Genomic_DNA"/>
</dbReference>
<sequence length="430" mass="47055">MSTTRGATPSRLSMSTSPPASEKSRPSGLRVSQRPPTACRELQFLRGLRSRLVVAGRSGSSGDDGTQQGNDWDMRQAAVADIDARVRLLEHGKADDEDEVVAMVTPSPEAGPEMEQQQQQVSYGTINGANIPSTRSARPSIPVNIDSSSQASVVVAFEFLAWGRNIKGCFPHRRCNCYQHRRYSELVSINCDEAWVGRLAMTVTVPVDADVLLPAAVARKVVQFHLNHLHWHHNAFHAPTFLARCQQFWSTGTTDHPLWLALYLAVCSVSLWALLNAERHREALGLDNGAAGGSLADLNEALVERQFQAMVAVLYGGNFLEHLSLYSVQAIVISTHIAHNLDRSELNATLIGAAVQIAHSLGLHKISDPPTLENGGKGTDTAVGWHERVEIETGKRVWAQLLIQDHFQIPFTNSYGGWRVLRSRSGISAG</sequence>
<gene>
    <name evidence="5" type="ORF">CMQ_6907</name>
</gene>
<evidence type="ECO:0000256" key="2">
    <source>
        <dbReference type="ARBA" id="ARBA00023242"/>
    </source>
</evidence>
<dbReference type="CDD" id="cd12148">
    <property type="entry name" value="fungal_TF_MHR"/>
    <property type="match status" value="1"/>
</dbReference>
<dbReference type="GO" id="GO:0005634">
    <property type="term" value="C:nucleus"/>
    <property type="evidence" value="ECO:0007669"/>
    <property type="project" value="UniProtKB-SubCell"/>
</dbReference>
<dbReference type="InterPro" id="IPR050613">
    <property type="entry name" value="Sec_Metabolite_Reg"/>
</dbReference>
<keyword evidence="2" id="KW-0539">Nucleus</keyword>
<evidence type="ECO:0000313" key="6">
    <source>
        <dbReference type="Proteomes" id="UP000007796"/>
    </source>
</evidence>
<evidence type="ECO:0000313" key="5">
    <source>
        <dbReference type="EMBL" id="EFX06586.1"/>
    </source>
</evidence>
<dbReference type="eggNOG" id="ENOG502S23M">
    <property type="taxonomic scope" value="Eukaryota"/>
</dbReference>
<evidence type="ECO:0000259" key="4">
    <source>
        <dbReference type="Pfam" id="PF04082"/>
    </source>
</evidence>
<dbReference type="Pfam" id="PF04082">
    <property type="entry name" value="Fungal_trans"/>
    <property type="match status" value="1"/>
</dbReference>
<accession>F0X7T7</accession>
<dbReference type="OrthoDB" id="410267at2759"/>
<evidence type="ECO:0000256" key="3">
    <source>
        <dbReference type="SAM" id="MobiDB-lite"/>
    </source>
</evidence>
<dbReference type="RefSeq" id="XP_014176068.1">
    <property type="nucleotide sequence ID" value="XM_014320593.1"/>
</dbReference>
<keyword evidence="6" id="KW-1185">Reference proteome</keyword>
<dbReference type="InParanoid" id="F0X7T7"/>
<feature type="compositionally biased region" description="Polar residues" evidence="3">
    <location>
        <begin position="1"/>
        <end position="19"/>
    </location>
</feature>
<feature type="domain" description="Xylanolytic transcriptional activator regulatory" evidence="4">
    <location>
        <begin position="234"/>
        <end position="405"/>
    </location>
</feature>
<dbReference type="GeneID" id="25980392"/>
<proteinExistence type="predicted"/>
<protein>
    <submittedName>
        <fullName evidence="5">C6 zinc finger domain containing protein</fullName>
    </submittedName>
</protein>
<dbReference type="HOGENOM" id="CLU_637867_0_0_1"/>
<dbReference type="AlphaFoldDB" id="F0X7T7"/>
<evidence type="ECO:0000256" key="1">
    <source>
        <dbReference type="ARBA" id="ARBA00004123"/>
    </source>
</evidence>